<gene>
    <name evidence="2" type="ORF">ALO79_06612</name>
</gene>
<dbReference type="EMBL" id="LJQD01000331">
    <property type="protein sequence ID" value="KPW94032.1"/>
    <property type="molecule type" value="Genomic_DNA"/>
</dbReference>
<name>A0A0P9MPU4_PSESX</name>
<dbReference type="Proteomes" id="UP000050381">
    <property type="component" value="Unassembled WGS sequence"/>
</dbReference>
<proteinExistence type="predicted"/>
<feature type="compositionally biased region" description="Basic and acidic residues" evidence="1">
    <location>
        <begin position="24"/>
        <end position="35"/>
    </location>
</feature>
<protein>
    <submittedName>
        <fullName evidence="2">Uncharacterized protein</fullName>
    </submittedName>
</protein>
<feature type="region of interest" description="Disordered" evidence="1">
    <location>
        <begin position="156"/>
        <end position="189"/>
    </location>
</feature>
<comment type="caution">
    <text evidence="2">The sequence shown here is derived from an EMBL/GenBank/DDBJ whole genome shotgun (WGS) entry which is preliminary data.</text>
</comment>
<evidence type="ECO:0000313" key="3">
    <source>
        <dbReference type="Proteomes" id="UP000050381"/>
    </source>
</evidence>
<organism evidence="2 3">
    <name type="scientific">Pseudomonas syringae pv. castaneae</name>
    <dbReference type="NCBI Taxonomy" id="264450"/>
    <lineage>
        <taxon>Bacteria</taxon>
        <taxon>Pseudomonadati</taxon>
        <taxon>Pseudomonadota</taxon>
        <taxon>Gammaproteobacteria</taxon>
        <taxon>Pseudomonadales</taxon>
        <taxon>Pseudomonadaceae</taxon>
        <taxon>Pseudomonas</taxon>
        <taxon>Pseudomonas syringae</taxon>
    </lineage>
</organism>
<dbReference type="AlphaFoldDB" id="A0A0P9MPU4"/>
<feature type="compositionally biased region" description="Basic and acidic residues" evidence="1">
    <location>
        <begin position="88"/>
        <end position="112"/>
    </location>
</feature>
<evidence type="ECO:0000256" key="1">
    <source>
        <dbReference type="SAM" id="MobiDB-lite"/>
    </source>
</evidence>
<feature type="region of interest" description="Disordered" evidence="1">
    <location>
        <begin position="88"/>
        <end position="119"/>
    </location>
</feature>
<reference evidence="2 3" key="1">
    <citation type="submission" date="2015-09" db="EMBL/GenBank/DDBJ databases">
        <title>Genome announcement of multiple Pseudomonas syringae strains.</title>
        <authorList>
            <person name="Thakur S."/>
            <person name="Wang P.W."/>
            <person name="Gong Y."/>
            <person name="Weir B.S."/>
            <person name="Guttman D.S."/>
        </authorList>
    </citation>
    <scope>NUCLEOTIDE SEQUENCE [LARGE SCALE GENOMIC DNA]</scope>
    <source>
        <strain evidence="2 3">ICMP9419</strain>
    </source>
</reference>
<sequence length="387" mass="42780">MRTHRKRDGQYRHPQAAGVGGEYHAADSDGKDQHRQQTRSGRTHAAPDQPGGQNAATHAAEVSGQPDQDQRDAHLRHADTQVVLLIEKRRQPVQVEPEHRRSNRVSQRERPRAAHLQNAGEGHLDRRRFDFLINIIQLGLADGWMLFGVVVLQTPHDDPDQPQRTHRYKGRLPAPDGKDQRQQRRRQHCADVGASVENASRHGTFTCREPQTCGLYTGRVVGSLGQAENEPADHEAHSGSRKAMSAGRQVPQQHREEERALDADLVDKAALQHEAHRVTDLKPEVDVGVVHRRPAHFLGEDGLHDAKRRPVDVVQRGGEEHQGEHAPARLAHGECAANLFAHPGTGGLGDRVGLGVKHDVLTIRSRTVLLATVGLRSPLDAGVVQVK</sequence>
<evidence type="ECO:0000313" key="2">
    <source>
        <dbReference type="EMBL" id="KPW94032.1"/>
    </source>
</evidence>
<feature type="region of interest" description="Disordered" evidence="1">
    <location>
        <begin position="1"/>
        <end position="72"/>
    </location>
</feature>
<accession>A0A0P9MPU4</accession>
<feature type="region of interest" description="Disordered" evidence="1">
    <location>
        <begin position="228"/>
        <end position="257"/>
    </location>
</feature>